<protein>
    <recommendedName>
        <fullName evidence="3">Transcriptional regulator</fullName>
    </recommendedName>
</protein>
<accession>A0ABW8UXC0</accession>
<dbReference type="EMBL" id="JBHDIY010000002">
    <property type="protein sequence ID" value="MFL4471557.1"/>
    <property type="molecule type" value="Genomic_DNA"/>
</dbReference>
<evidence type="ECO:0000313" key="1">
    <source>
        <dbReference type="EMBL" id="MFL4471557.1"/>
    </source>
</evidence>
<dbReference type="RefSeq" id="WP_407593399.1">
    <property type="nucleotide sequence ID" value="NZ_JBHDIY010000002.1"/>
</dbReference>
<proteinExistence type="predicted"/>
<sequence>MKKARLIRRLRTNHITTPTLVSQWLRDRADPHLRRAIMDELFPTVDAYADAA</sequence>
<dbReference type="Proteomes" id="UP001627408">
    <property type="component" value="Unassembled WGS sequence"/>
</dbReference>
<name>A0ABW8UXC0_9RHOB</name>
<evidence type="ECO:0000313" key="2">
    <source>
        <dbReference type="Proteomes" id="UP001627408"/>
    </source>
</evidence>
<reference evidence="1 2" key="1">
    <citation type="submission" date="2024-08" db="EMBL/GenBank/DDBJ databases">
        <title>Tateyamaria sp. nov., isolated from marine algae.</title>
        <authorList>
            <person name="Choi B.J."/>
            <person name="Kim J.M."/>
            <person name="Lee J.K."/>
            <person name="Choi D.G."/>
            <person name="Bayburt H."/>
            <person name="Baek J.H."/>
            <person name="Han D.M."/>
            <person name="Jeon C.O."/>
        </authorList>
    </citation>
    <scope>NUCLEOTIDE SEQUENCE [LARGE SCALE GENOMIC DNA]</scope>
    <source>
        <strain evidence="1 2">KMU-156</strain>
    </source>
</reference>
<evidence type="ECO:0008006" key="3">
    <source>
        <dbReference type="Google" id="ProtNLM"/>
    </source>
</evidence>
<gene>
    <name evidence="1" type="ORF">ACERZ8_17350</name>
</gene>
<comment type="caution">
    <text evidence="1">The sequence shown here is derived from an EMBL/GenBank/DDBJ whole genome shotgun (WGS) entry which is preliminary data.</text>
</comment>
<organism evidence="1 2">
    <name type="scientific">Tateyamaria armeniaca</name>
    <dbReference type="NCBI Taxonomy" id="2518930"/>
    <lineage>
        <taxon>Bacteria</taxon>
        <taxon>Pseudomonadati</taxon>
        <taxon>Pseudomonadota</taxon>
        <taxon>Alphaproteobacteria</taxon>
        <taxon>Rhodobacterales</taxon>
        <taxon>Roseobacteraceae</taxon>
        <taxon>Tateyamaria</taxon>
    </lineage>
</organism>
<keyword evidence="2" id="KW-1185">Reference proteome</keyword>